<dbReference type="STRING" id="930090.W6YQA2"/>
<name>W6YQA2_COCMI</name>
<organism evidence="2 3">
    <name type="scientific">Bipolaris oryzae ATCC 44560</name>
    <dbReference type="NCBI Taxonomy" id="930090"/>
    <lineage>
        <taxon>Eukaryota</taxon>
        <taxon>Fungi</taxon>
        <taxon>Dikarya</taxon>
        <taxon>Ascomycota</taxon>
        <taxon>Pezizomycotina</taxon>
        <taxon>Dothideomycetes</taxon>
        <taxon>Pleosporomycetidae</taxon>
        <taxon>Pleosporales</taxon>
        <taxon>Pleosporineae</taxon>
        <taxon>Pleosporaceae</taxon>
        <taxon>Bipolaris</taxon>
    </lineage>
</organism>
<dbReference type="HOGENOM" id="CLU_609725_0_0_1"/>
<feature type="compositionally biased region" description="Basic and acidic residues" evidence="1">
    <location>
        <begin position="372"/>
        <end position="385"/>
    </location>
</feature>
<accession>W6YQA2</accession>
<dbReference type="EMBL" id="KI964094">
    <property type="protein sequence ID" value="EUC41612.1"/>
    <property type="molecule type" value="Genomic_DNA"/>
</dbReference>
<protein>
    <submittedName>
        <fullName evidence="2">Uncharacterized protein</fullName>
    </submittedName>
</protein>
<dbReference type="GeneID" id="19118728"/>
<evidence type="ECO:0000313" key="2">
    <source>
        <dbReference type="EMBL" id="EUC41612.1"/>
    </source>
</evidence>
<keyword evidence="3" id="KW-1185">Reference proteome</keyword>
<feature type="region of interest" description="Disordered" evidence="1">
    <location>
        <begin position="218"/>
        <end position="271"/>
    </location>
</feature>
<feature type="compositionally biased region" description="Basic and acidic residues" evidence="1">
    <location>
        <begin position="221"/>
        <end position="233"/>
    </location>
</feature>
<dbReference type="OrthoDB" id="3800277at2759"/>
<reference evidence="2 3" key="1">
    <citation type="journal article" date="2013" name="PLoS Genet.">
        <title>Comparative genome structure, secondary metabolite, and effector coding capacity across Cochliobolus pathogens.</title>
        <authorList>
            <person name="Condon B.J."/>
            <person name="Leng Y."/>
            <person name="Wu D."/>
            <person name="Bushley K.E."/>
            <person name="Ohm R.A."/>
            <person name="Otillar R."/>
            <person name="Martin J."/>
            <person name="Schackwitz W."/>
            <person name="Grimwood J."/>
            <person name="MohdZainudin N."/>
            <person name="Xue C."/>
            <person name="Wang R."/>
            <person name="Manning V.A."/>
            <person name="Dhillon B."/>
            <person name="Tu Z.J."/>
            <person name="Steffenson B.J."/>
            <person name="Salamov A."/>
            <person name="Sun H."/>
            <person name="Lowry S."/>
            <person name="LaButti K."/>
            <person name="Han J."/>
            <person name="Copeland A."/>
            <person name="Lindquist E."/>
            <person name="Barry K."/>
            <person name="Schmutz J."/>
            <person name="Baker S.E."/>
            <person name="Ciuffetti L.M."/>
            <person name="Grigoriev I.V."/>
            <person name="Zhong S."/>
            <person name="Turgeon B.G."/>
        </authorList>
    </citation>
    <scope>NUCLEOTIDE SEQUENCE [LARGE SCALE GENOMIC DNA]</scope>
    <source>
        <strain evidence="2 3">ATCC 44560</strain>
    </source>
</reference>
<dbReference type="AlphaFoldDB" id="W6YQA2"/>
<proteinExistence type="predicted"/>
<dbReference type="RefSeq" id="XP_007691863.1">
    <property type="nucleotide sequence ID" value="XM_007693673.1"/>
</dbReference>
<evidence type="ECO:0000313" key="3">
    <source>
        <dbReference type="Proteomes" id="UP000054032"/>
    </source>
</evidence>
<gene>
    <name evidence="2" type="ORF">COCMIDRAFT_105682</name>
</gene>
<dbReference type="KEGG" id="bor:COCMIDRAFT_105682"/>
<feature type="region of interest" description="Disordered" evidence="1">
    <location>
        <begin position="367"/>
        <end position="450"/>
    </location>
</feature>
<sequence length="450" mass="51378">MAFRRAHSNYVNLGKLYSIPPWGIVPPYGLARPQSNSVNLGNLYSRPQSKRPAGWAYFEDGSVFILPFGWCAHNVFESRMKIAAHFVNGPTPRMQQVQAKNPHMKRFVVINKDGIQIRNNTLRILARNAQDGQRVSVVDPPFENVELSLDPTGSHPVSARFSDAPQLRYEYRLRNSQALENFRGTLVGGILQPNVRLGNGLRLSNKPEILKPQITAKRRERNQQARRLDESGHRPSKSPVKQLHQLNVPSLREQTPPGRPGKPMPLLRKSPRALDFERREAQLAKREQKLIKLQQQLLQTMQAQSIKSSQGKIHGTQTHDSPDPSTDAKLAAIEERERALERKEELLRYKRKTWLLEQKLAQVTARSLPRRGLHETEADARERGGDVSSNTGMEQEATLDSEFDDAGQSHPRRSYSLDDTTPPEALERLRSRIQLPTRRMMRAGRETRRR</sequence>
<dbReference type="Proteomes" id="UP000054032">
    <property type="component" value="Unassembled WGS sequence"/>
</dbReference>
<evidence type="ECO:0000256" key="1">
    <source>
        <dbReference type="SAM" id="MobiDB-lite"/>
    </source>
</evidence>